<protein>
    <submittedName>
        <fullName evidence="1">Uncharacterized protein</fullName>
    </submittedName>
</protein>
<comment type="caution">
    <text evidence="1">The sequence shown here is derived from an EMBL/GenBank/DDBJ whole genome shotgun (WGS) entry which is preliminary data.</text>
</comment>
<dbReference type="EMBL" id="JARKHS020019561">
    <property type="protein sequence ID" value="KAK8771582.1"/>
    <property type="molecule type" value="Genomic_DNA"/>
</dbReference>
<reference evidence="1 2" key="1">
    <citation type="journal article" date="2023" name="Arcadia Sci">
        <title>De novo assembly of a long-read Amblyomma americanum tick genome.</title>
        <authorList>
            <person name="Chou S."/>
            <person name="Poskanzer K.E."/>
            <person name="Rollins M."/>
            <person name="Thuy-Boun P.S."/>
        </authorList>
    </citation>
    <scope>NUCLEOTIDE SEQUENCE [LARGE SCALE GENOMIC DNA]</scope>
    <source>
        <strain evidence="1">F_SG_1</strain>
        <tissue evidence="1">Salivary glands</tissue>
    </source>
</reference>
<gene>
    <name evidence="1" type="ORF">V5799_025176</name>
</gene>
<dbReference type="Proteomes" id="UP001321473">
    <property type="component" value="Unassembled WGS sequence"/>
</dbReference>
<evidence type="ECO:0000313" key="2">
    <source>
        <dbReference type="Proteomes" id="UP001321473"/>
    </source>
</evidence>
<name>A0AAQ4EAH3_AMBAM</name>
<proteinExistence type="predicted"/>
<evidence type="ECO:0000313" key="1">
    <source>
        <dbReference type="EMBL" id="KAK8771582.1"/>
    </source>
</evidence>
<dbReference type="AlphaFoldDB" id="A0AAQ4EAH3"/>
<sequence>MNYVINVCVACVKVTMNLSETCCEKPPGARRVTGNSIELSGFRARYLQCCSCVPRGHRDSTAVHPRNMSGHLGTTERLFHAGHILCCAHGCRRQ</sequence>
<organism evidence="1 2">
    <name type="scientific">Amblyomma americanum</name>
    <name type="common">Lone star tick</name>
    <dbReference type="NCBI Taxonomy" id="6943"/>
    <lineage>
        <taxon>Eukaryota</taxon>
        <taxon>Metazoa</taxon>
        <taxon>Ecdysozoa</taxon>
        <taxon>Arthropoda</taxon>
        <taxon>Chelicerata</taxon>
        <taxon>Arachnida</taxon>
        <taxon>Acari</taxon>
        <taxon>Parasitiformes</taxon>
        <taxon>Ixodida</taxon>
        <taxon>Ixodoidea</taxon>
        <taxon>Ixodidae</taxon>
        <taxon>Amblyomminae</taxon>
        <taxon>Amblyomma</taxon>
    </lineage>
</organism>
<accession>A0AAQ4EAH3</accession>
<keyword evidence="2" id="KW-1185">Reference proteome</keyword>